<dbReference type="Proteomes" id="UP000001880">
    <property type="component" value="Chromosome"/>
</dbReference>
<evidence type="ECO:0000313" key="1">
    <source>
        <dbReference type="EMBL" id="ACY14447.1"/>
    </source>
</evidence>
<dbReference type="HOGENOM" id="CLU_2569107_0_0_7"/>
<keyword evidence="2" id="KW-1185">Reference proteome</keyword>
<organism evidence="1 2">
    <name type="scientific">Haliangium ochraceum (strain DSM 14365 / JCM 11303 / SMP-2)</name>
    <dbReference type="NCBI Taxonomy" id="502025"/>
    <lineage>
        <taxon>Bacteria</taxon>
        <taxon>Pseudomonadati</taxon>
        <taxon>Myxococcota</taxon>
        <taxon>Polyangia</taxon>
        <taxon>Haliangiales</taxon>
        <taxon>Kofleriaceae</taxon>
        <taxon>Haliangium</taxon>
    </lineage>
</organism>
<accession>D0LYX7</accession>
<dbReference type="KEGG" id="hoh:Hoch_1900"/>
<protein>
    <submittedName>
        <fullName evidence="1">Uncharacterized protein</fullName>
    </submittedName>
</protein>
<reference evidence="1 2" key="1">
    <citation type="journal article" date="2010" name="Stand. Genomic Sci.">
        <title>Complete genome sequence of Haliangium ochraceum type strain (SMP-2).</title>
        <authorList>
            <consortium name="US DOE Joint Genome Institute (JGI-PGF)"/>
            <person name="Ivanova N."/>
            <person name="Daum C."/>
            <person name="Lang E."/>
            <person name="Abt B."/>
            <person name="Kopitz M."/>
            <person name="Saunders E."/>
            <person name="Lapidus A."/>
            <person name="Lucas S."/>
            <person name="Glavina Del Rio T."/>
            <person name="Nolan M."/>
            <person name="Tice H."/>
            <person name="Copeland A."/>
            <person name="Cheng J.F."/>
            <person name="Chen F."/>
            <person name="Bruce D."/>
            <person name="Goodwin L."/>
            <person name="Pitluck S."/>
            <person name="Mavromatis K."/>
            <person name="Pati A."/>
            <person name="Mikhailova N."/>
            <person name="Chen A."/>
            <person name="Palaniappan K."/>
            <person name="Land M."/>
            <person name="Hauser L."/>
            <person name="Chang Y.J."/>
            <person name="Jeffries C.D."/>
            <person name="Detter J.C."/>
            <person name="Brettin T."/>
            <person name="Rohde M."/>
            <person name="Goker M."/>
            <person name="Bristow J."/>
            <person name="Markowitz V."/>
            <person name="Eisen J.A."/>
            <person name="Hugenholtz P."/>
            <person name="Kyrpides N.C."/>
            <person name="Klenk H.P."/>
        </authorList>
    </citation>
    <scope>NUCLEOTIDE SEQUENCE [LARGE SCALE GENOMIC DNA]</scope>
    <source>
        <strain evidence="2">DSM 14365 / CIP 107738 / JCM 11303 / AJ 13395 / SMP-2</strain>
    </source>
</reference>
<dbReference type="AlphaFoldDB" id="D0LYX7"/>
<gene>
    <name evidence="1" type="ordered locus">Hoch_1900</name>
</gene>
<dbReference type="EMBL" id="CP001804">
    <property type="protein sequence ID" value="ACY14447.1"/>
    <property type="molecule type" value="Genomic_DNA"/>
</dbReference>
<dbReference type="RefSeq" id="WP_012827055.1">
    <property type="nucleotide sequence ID" value="NC_013440.1"/>
</dbReference>
<evidence type="ECO:0000313" key="2">
    <source>
        <dbReference type="Proteomes" id="UP000001880"/>
    </source>
</evidence>
<sequence>MNPGSREISAYSVSRFADGRVFIGLTFQDGTCHTLPAQSAADAMLMLDILRQEKPVYFDGYGTLFSGLEPVGESEAAPGDS</sequence>
<dbReference type="STRING" id="502025.Hoch_1900"/>
<dbReference type="OrthoDB" id="1189286at2"/>
<proteinExistence type="predicted"/>
<name>D0LYX7_HALO1</name>